<organism evidence="1 2">
    <name type="scientific">Macaca mulatta</name>
    <name type="common">Rhesus macaque</name>
    <dbReference type="NCBI Taxonomy" id="9544"/>
    <lineage>
        <taxon>Eukaryota</taxon>
        <taxon>Metazoa</taxon>
        <taxon>Chordata</taxon>
        <taxon>Craniata</taxon>
        <taxon>Vertebrata</taxon>
        <taxon>Euteleostomi</taxon>
        <taxon>Mammalia</taxon>
        <taxon>Eutheria</taxon>
        <taxon>Euarchontoglires</taxon>
        <taxon>Primates</taxon>
        <taxon>Haplorrhini</taxon>
        <taxon>Catarrhini</taxon>
        <taxon>Cercopithecidae</taxon>
        <taxon>Cercopithecinae</taxon>
        <taxon>Macaca</taxon>
    </lineage>
</organism>
<accession>A0A5F7Z8M3</accession>
<protein>
    <submittedName>
        <fullName evidence="1">Uncharacterized protein</fullName>
    </submittedName>
</protein>
<dbReference type="OMA" id="FKSVACN"/>
<keyword evidence="2" id="KW-1185">Reference proteome</keyword>
<dbReference type="AlphaFoldDB" id="A0A5F7Z8M3"/>
<evidence type="ECO:0000313" key="2">
    <source>
        <dbReference type="Proteomes" id="UP000006718"/>
    </source>
</evidence>
<dbReference type="Proteomes" id="UP000006718">
    <property type="component" value="Chromosome 1"/>
</dbReference>
<dbReference type="Ensembl" id="ENSMMUT00000090720.1">
    <property type="protein sequence ID" value="ENSMMUP00000061906.1"/>
    <property type="gene ID" value="ENSMMUG00000063979.1"/>
</dbReference>
<dbReference type="InParanoid" id="A0A5F7Z8M3"/>
<reference evidence="1" key="3">
    <citation type="submission" date="2025-08" db="UniProtKB">
        <authorList>
            <consortium name="Ensembl"/>
        </authorList>
    </citation>
    <scope>IDENTIFICATION</scope>
    <source>
        <strain evidence="1">17573</strain>
    </source>
</reference>
<reference evidence="1" key="2">
    <citation type="submission" date="2019-01" db="EMBL/GenBank/DDBJ databases">
        <authorList>
            <person name="Graves T."/>
            <person name="Eichler E.E."/>
            <person name="Wilson R.K."/>
        </authorList>
    </citation>
    <scope>NUCLEOTIDE SEQUENCE [LARGE SCALE GENOMIC DNA]</scope>
    <source>
        <strain evidence="1">17573</strain>
    </source>
</reference>
<dbReference type="Bgee" id="ENSMMUG00000063979">
    <property type="expression patterns" value="Expressed in ileum and 13 other cell types or tissues"/>
</dbReference>
<reference evidence="2" key="1">
    <citation type="journal article" date="2007" name="Science">
        <title>Evolutionary and biomedical insights from the rhesus macaque genome.</title>
        <authorList>
            <person name="Gibbs R.A."/>
            <person name="Rogers J."/>
            <person name="Katze M.G."/>
            <person name="Bumgarner R."/>
            <person name="Weinstock G.M."/>
            <person name="Mardis E.R."/>
            <person name="Remington K.A."/>
            <person name="Strausberg R.L."/>
            <person name="Venter J.C."/>
            <person name="Wilson R.K."/>
            <person name="Batzer M.A."/>
            <person name="Bustamante C.D."/>
            <person name="Eichler E.E."/>
            <person name="Hahn M.W."/>
            <person name="Hardison R.C."/>
            <person name="Makova K.D."/>
            <person name="Miller W."/>
            <person name="Milosavljevic A."/>
            <person name="Palermo R.E."/>
            <person name="Siepel A."/>
            <person name="Sikela J.M."/>
            <person name="Attaway T."/>
            <person name="Bell S."/>
            <person name="Bernard K.E."/>
            <person name="Buhay C.J."/>
            <person name="Chandrabose M.N."/>
            <person name="Dao M."/>
            <person name="Davis C."/>
            <person name="Delehaunty K.D."/>
            <person name="Ding Y."/>
            <person name="Dinh H.H."/>
            <person name="Dugan-Rocha S."/>
            <person name="Fulton L.A."/>
            <person name="Gabisi R.A."/>
            <person name="Garner T.T."/>
            <person name="Godfrey J."/>
            <person name="Hawes A.C."/>
            <person name="Hernandez J."/>
            <person name="Hines S."/>
            <person name="Holder M."/>
            <person name="Hume J."/>
            <person name="Jhangiani S.N."/>
            <person name="Joshi V."/>
            <person name="Khan Z.M."/>
            <person name="Kirkness E.F."/>
            <person name="Cree A."/>
            <person name="Fowler R.G."/>
            <person name="Lee S."/>
            <person name="Lewis L.R."/>
            <person name="Li Z."/>
            <person name="Liu Y.-S."/>
            <person name="Moore S.M."/>
            <person name="Muzny D."/>
            <person name="Nazareth L.V."/>
            <person name="Ngo D.N."/>
            <person name="Okwuonu G.O."/>
            <person name="Pai G."/>
            <person name="Parker D."/>
            <person name="Paul H.A."/>
            <person name="Pfannkoch C."/>
            <person name="Pohl C.S."/>
            <person name="Rogers Y.-H.C."/>
            <person name="Ruiz S.J."/>
            <person name="Sabo A."/>
            <person name="Santibanez J."/>
            <person name="Schneider B.W."/>
            <person name="Smith S.M."/>
            <person name="Sodergren E."/>
            <person name="Svatek A.F."/>
            <person name="Utterback T.R."/>
            <person name="Vattathil S."/>
            <person name="Warren W."/>
            <person name="White C.S."/>
            <person name="Chinwalla A.T."/>
            <person name="Feng Y."/>
            <person name="Halpern A.L."/>
            <person name="Hillier L.W."/>
            <person name="Huang X."/>
            <person name="Minx P."/>
            <person name="Nelson J.O."/>
            <person name="Pepin K.H."/>
            <person name="Qin X."/>
            <person name="Sutton G.G."/>
            <person name="Venter E."/>
            <person name="Walenz B.P."/>
            <person name="Wallis J.W."/>
            <person name="Worley K.C."/>
            <person name="Yang S.-P."/>
            <person name="Jones S.M."/>
            <person name="Marra M.A."/>
            <person name="Rocchi M."/>
            <person name="Schein J.E."/>
            <person name="Baertsch R."/>
            <person name="Clarke L."/>
            <person name="Csuros M."/>
            <person name="Glasscock J."/>
            <person name="Harris R.A."/>
            <person name="Havlak P."/>
            <person name="Jackson A.R."/>
            <person name="Jiang H."/>
            <person name="Liu Y."/>
            <person name="Messina D.N."/>
            <person name="Shen Y."/>
            <person name="Song H.X.-Z."/>
            <person name="Wylie T."/>
            <person name="Zhang L."/>
            <person name="Birney E."/>
            <person name="Han K."/>
            <person name="Konkel M.K."/>
            <person name="Lee J."/>
            <person name="Smit A.F.A."/>
            <person name="Ullmer B."/>
            <person name="Wang H."/>
            <person name="Xing J."/>
            <person name="Burhans R."/>
            <person name="Cheng Z."/>
            <person name="Karro J.E."/>
            <person name="Ma J."/>
            <person name="Raney B."/>
            <person name="She X."/>
            <person name="Cox M.J."/>
            <person name="Demuth J.P."/>
            <person name="Dumas L.J."/>
            <person name="Han S.-G."/>
            <person name="Hopkins J."/>
            <person name="Karimpour-Fard A."/>
            <person name="Kim Y.H."/>
            <person name="Pollack J.R."/>
            <person name="Vinar T."/>
            <person name="Addo-Quaye C."/>
            <person name="Degenhardt J."/>
            <person name="Denby A."/>
            <person name="Hubisz M.J."/>
            <person name="Indap A."/>
            <person name="Kosiol C."/>
            <person name="Lahn B.T."/>
            <person name="Lawson H.A."/>
            <person name="Marklein A."/>
            <person name="Nielsen R."/>
            <person name="Vallender E.J."/>
            <person name="Clark A.G."/>
            <person name="Ferguson B."/>
            <person name="Hernandez R.D."/>
            <person name="Hirani K."/>
            <person name="Kehrer-Sawatzki H."/>
            <person name="Kolb J."/>
            <person name="Patil S."/>
            <person name="Pu L.-L."/>
            <person name="Ren Y."/>
            <person name="Smith D.G."/>
            <person name="Wheeler D.A."/>
            <person name="Schenck I."/>
            <person name="Ball E.V."/>
            <person name="Chen R."/>
            <person name="Cooper D.N."/>
            <person name="Giardine B."/>
            <person name="Hsu F."/>
            <person name="Kent W.J."/>
            <person name="Lesk A."/>
            <person name="Nelson D.L."/>
            <person name="O'brien W.E."/>
            <person name="Pruefer K."/>
            <person name="Stenson P.D."/>
            <person name="Wallace J.C."/>
            <person name="Ke H."/>
            <person name="Liu X.-M."/>
            <person name="Wang P."/>
            <person name="Xiang A.P."/>
            <person name="Yang F."/>
            <person name="Barber G.P."/>
            <person name="Haussler D."/>
            <person name="Karolchik D."/>
            <person name="Kern A.D."/>
            <person name="Kuhn R.M."/>
            <person name="Smith K.E."/>
            <person name="Zwieg A.S."/>
        </authorList>
    </citation>
    <scope>NUCLEOTIDE SEQUENCE [LARGE SCALE GENOMIC DNA]</scope>
    <source>
        <strain evidence="2">17573</strain>
    </source>
</reference>
<name>A0A5F7Z8M3_MACMU</name>
<dbReference type="GeneTree" id="ENSGT00910000147267"/>
<reference evidence="1" key="4">
    <citation type="submission" date="2025-09" db="UniProtKB">
        <authorList>
            <consortium name="Ensembl"/>
        </authorList>
    </citation>
    <scope>IDENTIFICATION</scope>
    <source>
        <strain evidence="1">17573</strain>
    </source>
</reference>
<sequence length="92" mass="10539">MYRKICTALDLWFNPHNQQYRLRLPAGSQGVQDLDSIFKGTCTSLSSSTLNFYSLQHRPTPWSFPAPHLCSDLQQNVFYLSFKSVACNLCPH</sequence>
<dbReference type="VEuPathDB" id="HostDB:ENSMMUG00000063979"/>
<proteinExistence type="predicted"/>
<evidence type="ECO:0000313" key="1">
    <source>
        <dbReference type="Ensembl" id="ENSMMUP00000061906.1"/>
    </source>
</evidence>